<protein>
    <submittedName>
        <fullName evidence="1">Uncharacterized protein</fullName>
    </submittedName>
</protein>
<name>A0AAE1YRB4_9LAMI</name>
<keyword evidence="2" id="KW-1185">Reference proteome</keyword>
<comment type="caution">
    <text evidence="1">The sequence shown here is derived from an EMBL/GenBank/DDBJ whole genome shotgun (WGS) entry which is preliminary data.</text>
</comment>
<accession>A0AAE1YRB4</accession>
<gene>
    <name evidence="1" type="ORF">Salat_0644300</name>
</gene>
<evidence type="ECO:0000313" key="2">
    <source>
        <dbReference type="Proteomes" id="UP001293254"/>
    </source>
</evidence>
<dbReference type="AlphaFoldDB" id="A0AAE1YRB4"/>
<organism evidence="1 2">
    <name type="scientific">Sesamum alatum</name>
    <dbReference type="NCBI Taxonomy" id="300844"/>
    <lineage>
        <taxon>Eukaryota</taxon>
        <taxon>Viridiplantae</taxon>
        <taxon>Streptophyta</taxon>
        <taxon>Embryophyta</taxon>
        <taxon>Tracheophyta</taxon>
        <taxon>Spermatophyta</taxon>
        <taxon>Magnoliopsida</taxon>
        <taxon>eudicotyledons</taxon>
        <taxon>Gunneridae</taxon>
        <taxon>Pentapetalae</taxon>
        <taxon>asterids</taxon>
        <taxon>lamiids</taxon>
        <taxon>Lamiales</taxon>
        <taxon>Pedaliaceae</taxon>
        <taxon>Sesamum</taxon>
    </lineage>
</organism>
<dbReference type="EMBL" id="JACGWO010000002">
    <property type="protein sequence ID" value="KAK4434814.1"/>
    <property type="molecule type" value="Genomic_DNA"/>
</dbReference>
<reference evidence="1" key="1">
    <citation type="submission" date="2020-06" db="EMBL/GenBank/DDBJ databases">
        <authorList>
            <person name="Li T."/>
            <person name="Hu X."/>
            <person name="Zhang T."/>
            <person name="Song X."/>
            <person name="Zhang H."/>
            <person name="Dai N."/>
            <person name="Sheng W."/>
            <person name="Hou X."/>
            <person name="Wei L."/>
        </authorList>
    </citation>
    <scope>NUCLEOTIDE SEQUENCE</scope>
    <source>
        <strain evidence="1">3651</strain>
        <tissue evidence="1">Leaf</tissue>
    </source>
</reference>
<reference evidence="1" key="2">
    <citation type="journal article" date="2024" name="Plant">
        <title>Genomic evolution and insights into agronomic trait innovations of Sesamum species.</title>
        <authorList>
            <person name="Miao H."/>
            <person name="Wang L."/>
            <person name="Qu L."/>
            <person name="Liu H."/>
            <person name="Sun Y."/>
            <person name="Le M."/>
            <person name="Wang Q."/>
            <person name="Wei S."/>
            <person name="Zheng Y."/>
            <person name="Lin W."/>
            <person name="Duan Y."/>
            <person name="Cao H."/>
            <person name="Xiong S."/>
            <person name="Wang X."/>
            <person name="Wei L."/>
            <person name="Li C."/>
            <person name="Ma Q."/>
            <person name="Ju M."/>
            <person name="Zhao R."/>
            <person name="Li G."/>
            <person name="Mu C."/>
            <person name="Tian Q."/>
            <person name="Mei H."/>
            <person name="Zhang T."/>
            <person name="Gao T."/>
            <person name="Zhang H."/>
        </authorList>
    </citation>
    <scope>NUCLEOTIDE SEQUENCE</scope>
    <source>
        <strain evidence="1">3651</strain>
    </source>
</reference>
<sequence length="194" mass="21786">MCAEIQLRKENISCDVNSECKILKVVNHINSNGAMPNVNVSVAKQFCIDRNASLNCNPDPHANHFGDIHVDHECHEEENTKFNEVDDPHWIKVGNAFMMLDRITKDGEFFEEKSSPISTVDLSDDSGDYLQNCCQDRGKSDSDIELMEDNQLCIALCMSQPQCIKILGPPCPLNLNPMDTEAGELFLKRISITK</sequence>
<dbReference type="Proteomes" id="UP001293254">
    <property type="component" value="Unassembled WGS sequence"/>
</dbReference>
<evidence type="ECO:0000313" key="1">
    <source>
        <dbReference type="EMBL" id="KAK4434814.1"/>
    </source>
</evidence>
<proteinExistence type="predicted"/>